<feature type="domain" description="Peptidase S8/S53" evidence="7">
    <location>
        <begin position="175"/>
        <end position="441"/>
    </location>
</feature>
<evidence type="ECO:0000313" key="8">
    <source>
        <dbReference type="EMBL" id="MCA5894157.1"/>
    </source>
</evidence>
<evidence type="ECO:0000256" key="2">
    <source>
        <dbReference type="ARBA" id="ARBA00022670"/>
    </source>
</evidence>
<evidence type="ECO:0000313" key="9">
    <source>
        <dbReference type="Proteomes" id="UP001319870"/>
    </source>
</evidence>
<keyword evidence="9" id="KW-1185">Reference proteome</keyword>
<feature type="active site" description="Charge relay system" evidence="5">
    <location>
        <position position="184"/>
    </location>
</feature>
<keyword evidence="4 5" id="KW-0720">Serine protease</keyword>
<dbReference type="InterPro" id="IPR008969">
    <property type="entry name" value="CarboxyPept-like_regulatory"/>
</dbReference>
<feature type="region of interest" description="Disordered" evidence="6">
    <location>
        <begin position="1"/>
        <end position="40"/>
    </location>
</feature>
<keyword evidence="2 5" id="KW-0645">Protease</keyword>
<sequence>MIPAAAATDLSTAPSPGSELLPAEPVPAPGDKISDDAEKSLTGGPDNFWLELTDTADLSAAKDIADWDERGQYVYDALTRVADKSQAGLVERLEAAGVEYEQFWITNRILVTDGTLGLANELAGSPEVAAISAPVVVELPEPVKRVKAADKGTQAVEWGIEAVNADDVWAQGITGQGITVSNIDSGVQVDHPALAAQYRGMQDDGTVTNDYAWFDSSNACSGAPCDGNGHGTHTMGTMVGDDGAGNQIGVAPDAEWIAANGCATCSDADLIESGQWILAPTKADGSDPDPAQRPHVVNNSWGFDAPGVIDDFMAEEIAAWEAAGIFGSWSAGNEGPACSTTSSPGANTATYAVGAFNSAGDIASFSSRGPGEDGTVQPNIAAPGQSVRSSVPGSSYATYSGTSMAAPHLAGAVALLWSAAPTLVGQIEETEALLDASAVDVDDTTCGGTADDNNTWGEGKLDVAALIAAAPVGDTGTVAGAVTDADGAPVAGATVTFDGADDRTATTDETGAYEAVVPVGDYAVSASAFGFLASPAVDVTVTQDETVTVPIVLTAAPTHTVSGTVTDAGSGDPAAGATVTLSAPLDDVTTDADGDYAFADVPEGTYTLTVSAGTCAEPFNTEVTVDGDEDVDAALKRFTDEFGYYCTVGTAGAATGDTLLDLTGDDVATQVALPFSFPFYGEEYDAAYVSSNGFLNFLGSVTAFSNVSIPNAATPNAGVFPFWDDLRIDEEAAVYTGATTVDGTDGFVVEWRNVRKYTPATDRLNFSVTLLEDGRVLLGYGDLTDTATATGSSATVGIEDAAGSVASQFSYNTATLSDGLSITYDLADMGVLNGTVRDANTNEPLEGATVTITSKDDGDVKVATTGADGAYAAMLPLERYGIVIEAPGYVSATRNAAFSEDGQVLTRNARLAAGQVEVSKESITAAPAMGATANRYFRVTNTGTAPVNVDLGVGDGGFSVLGAKTTGGAISHVVGDATVPDSGGPSLGTTGAGLGTADGDKKAPEGLATSGAKAGTVTPDLSAVPLADKTITHSASQNIVANNSVACTNQVVTQDNAYLRTFTLSDFDISGSFDVTNVSFGVEAARVAQPLTVNLYTLDGDDLTYANLTLIGSAEATVGTDAGGTVVSVPVTGEVPSGGTLVVEVDVPAGGWFFPGSNPDGQTAPSYLRSEACSIPEPTDTAEIGYPDMHLVMNVSGETAGGGGISWLDVQPPSFTLAPGASVQAAATFTANVAQPGAYTATVTVGNDSPYAAPSVAATMNVKAPRGWGKIAGTVTGEGSALDGAVVHLDGLASDMTLVTGADGTYGYWMPRANGPLQMIVAANGFIPTTRQASIVAGQTSVYDFDLKPLP</sequence>
<evidence type="ECO:0000256" key="4">
    <source>
        <dbReference type="ARBA" id="ARBA00022825"/>
    </source>
</evidence>
<feature type="region of interest" description="Disordered" evidence="6">
    <location>
        <begin position="978"/>
        <end position="1014"/>
    </location>
</feature>
<evidence type="ECO:0000256" key="1">
    <source>
        <dbReference type="ARBA" id="ARBA00011073"/>
    </source>
</evidence>
<dbReference type="Proteomes" id="UP001319870">
    <property type="component" value="Unassembled WGS sequence"/>
</dbReference>
<gene>
    <name evidence="8" type="ORF">LEP48_12480</name>
</gene>
<dbReference type="SUPFAM" id="SSF49464">
    <property type="entry name" value="Carboxypeptidase regulatory domain-like"/>
    <property type="match status" value="3"/>
</dbReference>
<dbReference type="EMBL" id="JAIXCQ010000008">
    <property type="protein sequence ID" value="MCA5894157.1"/>
    <property type="molecule type" value="Genomic_DNA"/>
</dbReference>
<dbReference type="Gene3D" id="2.60.40.1120">
    <property type="entry name" value="Carboxypeptidase-like, regulatory domain"/>
    <property type="match status" value="4"/>
</dbReference>
<dbReference type="Pfam" id="PF13620">
    <property type="entry name" value="CarboxypepD_reg"/>
    <property type="match status" value="3"/>
</dbReference>
<feature type="active site" description="Charge relay system" evidence="5">
    <location>
        <position position="403"/>
    </location>
</feature>
<dbReference type="Gene3D" id="3.40.50.200">
    <property type="entry name" value="Peptidase S8/S53 domain"/>
    <property type="match status" value="1"/>
</dbReference>
<dbReference type="RefSeq" id="WP_225565922.1">
    <property type="nucleotide sequence ID" value="NZ_JAIXCQ010000008.1"/>
</dbReference>
<comment type="similarity">
    <text evidence="1 5">Belongs to the peptidase S8 family.</text>
</comment>
<dbReference type="InterPro" id="IPR050131">
    <property type="entry name" value="Peptidase_S8_subtilisin-like"/>
</dbReference>
<dbReference type="SUPFAM" id="SSF49452">
    <property type="entry name" value="Starch-binding domain-like"/>
    <property type="match status" value="1"/>
</dbReference>
<dbReference type="PRINTS" id="PR00723">
    <property type="entry name" value="SUBTILISIN"/>
</dbReference>
<evidence type="ECO:0000256" key="3">
    <source>
        <dbReference type="ARBA" id="ARBA00022801"/>
    </source>
</evidence>
<dbReference type="InterPro" id="IPR036852">
    <property type="entry name" value="Peptidase_S8/S53_dom_sf"/>
</dbReference>
<dbReference type="PANTHER" id="PTHR43806">
    <property type="entry name" value="PEPTIDASE S8"/>
    <property type="match status" value="1"/>
</dbReference>
<keyword evidence="3 5" id="KW-0378">Hydrolase</keyword>
<feature type="active site" description="Charge relay system" evidence="5">
    <location>
        <position position="230"/>
    </location>
</feature>
<dbReference type="PROSITE" id="PS51892">
    <property type="entry name" value="SUBTILASE"/>
    <property type="match status" value="1"/>
</dbReference>
<organism evidence="8 9">
    <name type="scientific">Isoptericola luteus</name>
    <dbReference type="NCBI Taxonomy" id="2879484"/>
    <lineage>
        <taxon>Bacteria</taxon>
        <taxon>Bacillati</taxon>
        <taxon>Actinomycetota</taxon>
        <taxon>Actinomycetes</taxon>
        <taxon>Micrococcales</taxon>
        <taxon>Promicromonosporaceae</taxon>
        <taxon>Isoptericola</taxon>
    </lineage>
</organism>
<accession>A0ABS7ZI28</accession>
<comment type="caution">
    <text evidence="8">The sequence shown here is derived from an EMBL/GenBank/DDBJ whole genome shotgun (WGS) entry which is preliminary data.</text>
</comment>
<proteinExistence type="inferred from homology"/>
<protein>
    <submittedName>
        <fullName evidence="8">S8 family serine peptidase</fullName>
    </submittedName>
</protein>
<dbReference type="InterPro" id="IPR013784">
    <property type="entry name" value="Carb-bd-like_fold"/>
</dbReference>
<reference evidence="8 9" key="1">
    <citation type="submission" date="2021-09" db="EMBL/GenBank/DDBJ databases">
        <title>Isoptericola luteus sp. nov., a novel bacterium isolated from Harbin, the capital city of Heilongjiang province.</title>
        <authorList>
            <person name="Li J."/>
        </authorList>
    </citation>
    <scope>NUCLEOTIDE SEQUENCE [LARGE SCALE GENOMIC DNA]</scope>
    <source>
        <strain evidence="8 9">NEAU-Y5</strain>
    </source>
</reference>
<evidence type="ECO:0000256" key="5">
    <source>
        <dbReference type="PROSITE-ProRule" id="PRU01240"/>
    </source>
</evidence>
<evidence type="ECO:0000256" key="6">
    <source>
        <dbReference type="SAM" id="MobiDB-lite"/>
    </source>
</evidence>
<dbReference type="PANTHER" id="PTHR43806:SF67">
    <property type="entry name" value="EGF-LIKE DOMAIN-CONTAINING PROTEIN"/>
    <property type="match status" value="1"/>
</dbReference>
<dbReference type="InterPro" id="IPR000209">
    <property type="entry name" value="Peptidase_S8/S53_dom"/>
</dbReference>
<name>A0ABS7ZI28_9MICO</name>
<dbReference type="Pfam" id="PF00082">
    <property type="entry name" value="Peptidase_S8"/>
    <property type="match status" value="1"/>
</dbReference>
<dbReference type="SUPFAM" id="SSF52743">
    <property type="entry name" value="Subtilisin-like"/>
    <property type="match status" value="1"/>
</dbReference>
<dbReference type="InterPro" id="IPR015500">
    <property type="entry name" value="Peptidase_S8_subtilisin-rel"/>
</dbReference>
<evidence type="ECO:0000259" key="7">
    <source>
        <dbReference type="Pfam" id="PF00082"/>
    </source>
</evidence>